<reference evidence="2 3" key="1">
    <citation type="submission" date="2018-07" db="EMBL/GenBank/DDBJ databases">
        <title>Genomic Encyclopedia of Type Strains, Phase IV (KMG-IV): sequencing the most valuable type-strain genomes for metagenomic binning, comparative biology and taxonomic classification.</title>
        <authorList>
            <person name="Goeker M."/>
        </authorList>
    </citation>
    <scope>NUCLEOTIDE SEQUENCE [LARGE SCALE GENOMIC DNA]</scope>
    <source>
        <strain evidence="2 3">DSM 25528</strain>
    </source>
</reference>
<sequence>MQVLCNLCLHQRGDNVATFISDYFGIDQAVFENYGAVNISVVNDLPLFIDPFLLFHSEKPEYVALHEKIIEYLVFLRDRAAEGRVNEGQLRNWYCFPEVKQNWLGFSETGNDGAGLGIDFARNLHANLHVIFSDFGAERITESSHLEKVCLVSDGVGRDNISDFTTNLIKDFLCRYTEKFAADHLPVGAVREVWVDRAKFSYETQSWSRGRYKLPWVNGDYVILTPKDVLTRDENWINRGDLISGFEDIPEAIPDAQLRASVFNYFELELHRRTKAESPGVTKGKRRRREKERKPTRKERSAAVVATMQKFPQIIDYYIRLKEMRGDEAKDASEEKVLAIEYLFIEQLQALQSVLLAETEFYRIGKTTYEEAHARLAYLKDVIENKGGHRFFYDDKGEPIEREKDLHVLYRLVWFGTPSDAGAEANDGRGPVDFKISRGRDKTLVEMKLAKNTKLEQNLAKQAEIYQAASDAKHAIKAIIYFTASELERVKAILKRLHLENNKDVVLIDARRDNKPSASKAA</sequence>
<proteinExistence type="predicted"/>
<keyword evidence="3" id="KW-1185">Reference proteome</keyword>
<name>A0A6I7HL04_9HYPH</name>
<dbReference type="Proteomes" id="UP000252582">
    <property type="component" value="Unassembled WGS sequence"/>
</dbReference>
<evidence type="ECO:0000256" key="1">
    <source>
        <dbReference type="SAM" id="MobiDB-lite"/>
    </source>
</evidence>
<evidence type="ECO:0000313" key="3">
    <source>
        <dbReference type="Proteomes" id="UP000252582"/>
    </source>
</evidence>
<feature type="region of interest" description="Disordered" evidence="1">
    <location>
        <begin position="276"/>
        <end position="301"/>
    </location>
</feature>
<comment type="caution">
    <text evidence="2">The sequence shown here is derived from an EMBL/GenBank/DDBJ whole genome shotgun (WGS) entry which is preliminary data.</text>
</comment>
<dbReference type="EMBL" id="QPIX01000007">
    <property type="protein sequence ID" value="RCW23186.1"/>
    <property type="molecule type" value="Genomic_DNA"/>
</dbReference>
<accession>A0A6I7HL04</accession>
<gene>
    <name evidence="2" type="ORF">DFR48_10755</name>
</gene>
<protein>
    <submittedName>
        <fullName evidence="2">Uncharacterized protein</fullName>
    </submittedName>
</protein>
<feature type="compositionally biased region" description="Basic residues" evidence="1">
    <location>
        <begin position="283"/>
        <end position="297"/>
    </location>
</feature>
<evidence type="ECO:0000313" key="2">
    <source>
        <dbReference type="EMBL" id="RCW23186.1"/>
    </source>
</evidence>
<organism evidence="2 3">
    <name type="scientific">Ciceribacter lividus</name>
    <dbReference type="NCBI Taxonomy" id="1197950"/>
    <lineage>
        <taxon>Bacteria</taxon>
        <taxon>Pseudomonadati</taxon>
        <taxon>Pseudomonadota</taxon>
        <taxon>Alphaproteobacteria</taxon>
        <taxon>Hyphomicrobiales</taxon>
        <taxon>Rhizobiaceae</taxon>
        <taxon>Ciceribacter</taxon>
    </lineage>
</organism>
<dbReference type="AlphaFoldDB" id="A0A6I7HL04"/>